<accession>A0AAE2CLP2</accession>
<reference evidence="1" key="1">
    <citation type="submission" date="2020-06" db="EMBL/GenBank/DDBJ databases">
        <authorList>
            <person name="Li T."/>
            <person name="Hu X."/>
            <person name="Zhang T."/>
            <person name="Song X."/>
            <person name="Zhang H."/>
            <person name="Dai N."/>
            <person name="Sheng W."/>
            <person name="Hou X."/>
            <person name="Wei L."/>
        </authorList>
    </citation>
    <scope>NUCLEOTIDE SEQUENCE</scope>
    <source>
        <strain evidence="1">3651</strain>
        <tissue evidence="1">Leaf</tissue>
    </source>
</reference>
<evidence type="ECO:0000313" key="2">
    <source>
        <dbReference type="Proteomes" id="UP001293254"/>
    </source>
</evidence>
<keyword evidence="2" id="KW-1185">Reference proteome</keyword>
<dbReference type="EMBL" id="JACGWO010000005">
    <property type="protein sequence ID" value="KAK4426801.1"/>
    <property type="molecule type" value="Genomic_DNA"/>
</dbReference>
<dbReference type="Proteomes" id="UP001293254">
    <property type="component" value="Unassembled WGS sequence"/>
</dbReference>
<gene>
    <name evidence="1" type="ORF">Salat_1448800</name>
</gene>
<evidence type="ECO:0000313" key="1">
    <source>
        <dbReference type="EMBL" id="KAK4426801.1"/>
    </source>
</evidence>
<protein>
    <submittedName>
        <fullName evidence="1">Uncharacterized protein</fullName>
    </submittedName>
</protein>
<organism evidence="1 2">
    <name type="scientific">Sesamum alatum</name>
    <dbReference type="NCBI Taxonomy" id="300844"/>
    <lineage>
        <taxon>Eukaryota</taxon>
        <taxon>Viridiplantae</taxon>
        <taxon>Streptophyta</taxon>
        <taxon>Embryophyta</taxon>
        <taxon>Tracheophyta</taxon>
        <taxon>Spermatophyta</taxon>
        <taxon>Magnoliopsida</taxon>
        <taxon>eudicotyledons</taxon>
        <taxon>Gunneridae</taxon>
        <taxon>Pentapetalae</taxon>
        <taxon>asterids</taxon>
        <taxon>lamiids</taxon>
        <taxon>Lamiales</taxon>
        <taxon>Pedaliaceae</taxon>
        <taxon>Sesamum</taxon>
    </lineage>
</organism>
<name>A0AAE2CLP2_9LAMI</name>
<comment type="caution">
    <text evidence="1">The sequence shown here is derived from an EMBL/GenBank/DDBJ whole genome shotgun (WGS) entry which is preliminary data.</text>
</comment>
<proteinExistence type="predicted"/>
<sequence>MSDFQNSLTTLDRSWLQEFRQRMKSNPLKYIMSDRFGQDRDRTGNNQGFHKLRLQLRHLERHHAAVAEAHHRAPLYPQLSQRFRQTLSLEGRRAVRFASGGAAEEEEVRHIDGVFFAKGEHLEWPGDDALAGEALDEYY</sequence>
<dbReference type="AlphaFoldDB" id="A0AAE2CLP2"/>
<reference evidence="1" key="2">
    <citation type="journal article" date="2024" name="Plant">
        <title>Genomic evolution and insights into agronomic trait innovations of Sesamum species.</title>
        <authorList>
            <person name="Miao H."/>
            <person name="Wang L."/>
            <person name="Qu L."/>
            <person name="Liu H."/>
            <person name="Sun Y."/>
            <person name="Le M."/>
            <person name="Wang Q."/>
            <person name="Wei S."/>
            <person name="Zheng Y."/>
            <person name="Lin W."/>
            <person name="Duan Y."/>
            <person name="Cao H."/>
            <person name="Xiong S."/>
            <person name="Wang X."/>
            <person name="Wei L."/>
            <person name="Li C."/>
            <person name="Ma Q."/>
            <person name="Ju M."/>
            <person name="Zhao R."/>
            <person name="Li G."/>
            <person name="Mu C."/>
            <person name="Tian Q."/>
            <person name="Mei H."/>
            <person name="Zhang T."/>
            <person name="Gao T."/>
            <person name="Zhang H."/>
        </authorList>
    </citation>
    <scope>NUCLEOTIDE SEQUENCE</scope>
    <source>
        <strain evidence="1">3651</strain>
    </source>
</reference>